<organism evidence="1 2">
    <name type="scientific">Kyrpidia spormannii</name>
    <dbReference type="NCBI Taxonomy" id="2055160"/>
    <lineage>
        <taxon>Bacteria</taxon>
        <taxon>Bacillati</taxon>
        <taxon>Bacillota</taxon>
        <taxon>Bacilli</taxon>
        <taxon>Bacillales</taxon>
        <taxon>Alicyclobacillaceae</taxon>
        <taxon>Kyrpidia</taxon>
    </lineage>
</organism>
<sequence>MLDNPVQRGYLACGNTDMRKSIDGLAVLVKEQFELADRPLFLGSLTSLLLLTQ</sequence>
<proteinExistence type="predicted"/>
<name>A0A6F9E6U8_9BACL</name>
<dbReference type="EMBL" id="LR792683">
    <property type="protein sequence ID" value="CAB3392169.1"/>
    <property type="molecule type" value="Genomic_DNA"/>
</dbReference>
<dbReference type="RefSeq" id="WP_170086827.1">
    <property type="nucleotide sequence ID" value="NZ_CP047971.1"/>
</dbReference>
<evidence type="ECO:0000313" key="1">
    <source>
        <dbReference type="EMBL" id="CAB3392169.1"/>
    </source>
</evidence>
<protein>
    <recommendedName>
        <fullName evidence="3">Transposase</fullName>
    </recommendedName>
</protein>
<dbReference type="AlphaFoldDB" id="A0A6F9E6U8"/>
<dbReference type="InterPro" id="IPR008878">
    <property type="entry name" value="Transposase_IS66_Orf2"/>
</dbReference>
<accession>A0A6F9E6U8</accession>
<evidence type="ECO:0008006" key="3">
    <source>
        <dbReference type="Google" id="ProtNLM"/>
    </source>
</evidence>
<reference evidence="1 2" key="1">
    <citation type="submission" date="2020-04" db="EMBL/GenBank/DDBJ databases">
        <authorList>
            <person name="Hogendoorn C."/>
        </authorList>
    </citation>
    <scope>NUCLEOTIDE SEQUENCE [LARGE SCALE GENOMIC DNA]</scope>
    <source>
        <strain evidence="1">COOX1</strain>
    </source>
</reference>
<dbReference type="Proteomes" id="UP000502196">
    <property type="component" value="Chromosome"/>
</dbReference>
<gene>
    <name evidence="1" type="ORF">COOX1_1276</name>
</gene>
<evidence type="ECO:0000313" key="2">
    <source>
        <dbReference type="Proteomes" id="UP000502196"/>
    </source>
</evidence>
<dbReference type="Pfam" id="PF05717">
    <property type="entry name" value="TnpB_IS66"/>
    <property type="match status" value="1"/>
</dbReference>